<accession>A0A0F8Z046</accession>
<name>A0A0F8Z046_9ZZZZ</name>
<dbReference type="AlphaFoldDB" id="A0A0F8Z046"/>
<feature type="non-terminal residue" evidence="1">
    <location>
        <position position="23"/>
    </location>
</feature>
<reference evidence="1" key="1">
    <citation type="journal article" date="2015" name="Nature">
        <title>Complex archaea that bridge the gap between prokaryotes and eukaryotes.</title>
        <authorList>
            <person name="Spang A."/>
            <person name="Saw J.H."/>
            <person name="Jorgensen S.L."/>
            <person name="Zaremba-Niedzwiedzka K."/>
            <person name="Martijn J."/>
            <person name="Lind A.E."/>
            <person name="van Eijk R."/>
            <person name="Schleper C."/>
            <person name="Guy L."/>
            <person name="Ettema T.J."/>
        </authorList>
    </citation>
    <scope>NUCLEOTIDE SEQUENCE</scope>
</reference>
<gene>
    <name evidence="1" type="ORF">LCGC14_3093770</name>
</gene>
<dbReference type="EMBL" id="LAZR01066452">
    <property type="protein sequence ID" value="KKK53541.1"/>
    <property type="molecule type" value="Genomic_DNA"/>
</dbReference>
<sequence>MRLIEDLLGSRARVKILKELAAN</sequence>
<proteinExistence type="predicted"/>
<comment type="caution">
    <text evidence="1">The sequence shown here is derived from an EMBL/GenBank/DDBJ whole genome shotgun (WGS) entry which is preliminary data.</text>
</comment>
<organism evidence="1">
    <name type="scientific">marine sediment metagenome</name>
    <dbReference type="NCBI Taxonomy" id="412755"/>
    <lineage>
        <taxon>unclassified sequences</taxon>
        <taxon>metagenomes</taxon>
        <taxon>ecological metagenomes</taxon>
    </lineage>
</organism>
<evidence type="ECO:0000313" key="1">
    <source>
        <dbReference type="EMBL" id="KKK53541.1"/>
    </source>
</evidence>
<protein>
    <submittedName>
        <fullName evidence="1">Uncharacterized protein</fullName>
    </submittedName>
</protein>